<proteinExistence type="predicted"/>
<organism evidence="3 4">
    <name type="scientific">Acetoanaerobium noterae</name>
    <dbReference type="NCBI Taxonomy" id="745369"/>
    <lineage>
        <taxon>Bacteria</taxon>
        <taxon>Bacillati</taxon>
        <taxon>Bacillota</taxon>
        <taxon>Clostridia</taxon>
        <taxon>Peptostreptococcales</taxon>
        <taxon>Filifactoraceae</taxon>
        <taxon>Acetoanaerobium</taxon>
    </lineage>
</organism>
<dbReference type="Proteomes" id="UP000243406">
    <property type="component" value="Unassembled WGS sequence"/>
</dbReference>
<dbReference type="SUPFAM" id="SSF50037">
    <property type="entry name" value="C-terminal domain of transcriptional repressors"/>
    <property type="match status" value="1"/>
</dbReference>
<accession>A0A1T5C618</accession>
<dbReference type="RefSeq" id="WP_330395759.1">
    <property type="nucleotide sequence ID" value="NZ_FUYN01000004.1"/>
</dbReference>
<dbReference type="GO" id="GO:0046914">
    <property type="term" value="F:transition metal ion binding"/>
    <property type="evidence" value="ECO:0007669"/>
    <property type="project" value="InterPro"/>
</dbReference>
<dbReference type="Gene3D" id="2.30.30.90">
    <property type="match status" value="1"/>
</dbReference>
<dbReference type="InterPro" id="IPR038157">
    <property type="entry name" value="FeoA_core_dom"/>
</dbReference>
<evidence type="ECO:0000313" key="4">
    <source>
        <dbReference type="Proteomes" id="UP000243406"/>
    </source>
</evidence>
<name>A0A1T5C618_9FIRM</name>
<evidence type="ECO:0000256" key="1">
    <source>
        <dbReference type="ARBA" id="ARBA00023004"/>
    </source>
</evidence>
<dbReference type="Pfam" id="PF04023">
    <property type="entry name" value="FeoA"/>
    <property type="match status" value="1"/>
</dbReference>
<keyword evidence="4" id="KW-1185">Reference proteome</keyword>
<dbReference type="InterPro" id="IPR007167">
    <property type="entry name" value="Fe-transptr_FeoA-like"/>
</dbReference>
<dbReference type="AlphaFoldDB" id="A0A1T5C618"/>
<protein>
    <submittedName>
        <fullName evidence="3">Ferrous iron transport protein A</fullName>
    </submittedName>
</protein>
<feature type="domain" description="Ferrous iron transporter FeoA-like" evidence="2">
    <location>
        <begin position="25"/>
        <end position="94"/>
    </location>
</feature>
<dbReference type="InterPro" id="IPR008988">
    <property type="entry name" value="Transcriptional_repressor_C"/>
</dbReference>
<evidence type="ECO:0000313" key="3">
    <source>
        <dbReference type="EMBL" id="SKB54884.1"/>
    </source>
</evidence>
<evidence type="ECO:0000259" key="2">
    <source>
        <dbReference type="SMART" id="SM00899"/>
    </source>
</evidence>
<reference evidence="4" key="1">
    <citation type="submission" date="2017-02" db="EMBL/GenBank/DDBJ databases">
        <authorList>
            <person name="Varghese N."/>
            <person name="Submissions S."/>
        </authorList>
    </citation>
    <scope>NUCLEOTIDE SEQUENCE [LARGE SCALE GENOMIC DNA]</scope>
    <source>
        <strain evidence="4">ATCC 35199</strain>
    </source>
</reference>
<dbReference type="SMART" id="SM00899">
    <property type="entry name" value="FeoA"/>
    <property type="match status" value="1"/>
</dbReference>
<sequence>MENLLRNISIPSFFNRVDRLEGKAMNLSQAKLNTSYIVKDIKTNDEEIKNFLFTLGCYEGESVTIVSVLAEIYVISVKDARYSIDKDLAEAILI</sequence>
<keyword evidence="1" id="KW-0408">Iron</keyword>
<gene>
    <name evidence="3" type="ORF">SAMN02745120_2038</name>
</gene>
<dbReference type="EMBL" id="FUYN01000004">
    <property type="protein sequence ID" value="SKB54884.1"/>
    <property type="molecule type" value="Genomic_DNA"/>
</dbReference>